<evidence type="ECO:0000256" key="6">
    <source>
        <dbReference type="ARBA" id="ARBA00012194"/>
    </source>
</evidence>
<dbReference type="Pfam" id="PF03016">
    <property type="entry name" value="Exostosin_GT47"/>
    <property type="match status" value="1"/>
</dbReference>
<dbReference type="RefSeq" id="XP_055887363.1">
    <property type="nucleotide sequence ID" value="XM_056031388.1"/>
</dbReference>
<sequence>MKSTQSIGSHLVAEHNLQTVMGKRKWSFCSMAGICFVAFIFVNLGIWWLGPSWRAASYTRDLPPELLSHESVMLTSDSTPANPRDSNCTFHNFTCLEVYHCGYDDKSVISVYIYPIQQYYDEHGVDITPPMTREFQEILRTISQSPFYSKDPERACLFIPSVDLLNQHWIRPAQVSKILASLKWWNSGKNHLLFNMLPGTAPDFVNYLGVNTDKAMVAGGGFSSITYRRTFDVSIPVYNPLLEGVELPAKSHLEDRKWLLISSQFGLNVVYKAELQSVVAKDNKVFLLDRCKGTPLNYSVRCDQLGQEHLYPNILQDATFCLVIRGNRLGQPTLMDVMMAGCIPVVVADGYLMPFHEVLDWTRASIHLKEQHLPDVLDVLNKYSPERIQDMRRQVYYYWQRYFKSLSDMTLATLQIVNDRIFPFHARSYDQWNELLNRKAVKNPLFLPLRAPKSLGFTAVILTYDRVDSLFQVVRQVGKVPSLSKIIVVWNNQEVAPPPMSQWPNTGKPIKVITTKFNRLSNRFFPYDEIETECILALDDDIVMLTPDEMEFGYEVWREHPDRLVGYPSRLHLWQNSTQSYSYESEWMNAISMVLTGAAFHHKYFSFMYTYSMPGNLKQWVDKHINCEDIAMNFLVTNVTGKAPIKVVPRKKFKCPECVKEMLSADMSHMVERSECINHFVELYGAMPLKPVEFRCDPVLYKDKLPGVLKKFKDLGVL</sequence>
<keyword evidence="13 20" id="KW-1133">Transmembrane helix</keyword>
<organism evidence="23 29">
    <name type="scientific">Biomphalaria glabrata</name>
    <name type="common">Bloodfluke planorb</name>
    <name type="synonym">Freshwater snail</name>
    <dbReference type="NCBI Taxonomy" id="6526"/>
    <lineage>
        <taxon>Eukaryota</taxon>
        <taxon>Metazoa</taxon>
        <taxon>Spiralia</taxon>
        <taxon>Lophotrochozoa</taxon>
        <taxon>Mollusca</taxon>
        <taxon>Gastropoda</taxon>
        <taxon>Heterobranchia</taxon>
        <taxon>Euthyneura</taxon>
        <taxon>Panpulmonata</taxon>
        <taxon>Hygrophila</taxon>
        <taxon>Lymnaeoidea</taxon>
        <taxon>Planorbidae</taxon>
        <taxon>Biomphalaria</taxon>
    </lineage>
</organism>
<evidence type="ECO:0000256" key="7">
    <source>
        <dbReference type="ARBA" id="ARBA00022676"/>
    </source>
</evidence>
<evidence type="ECO:0000256" key="20">
    <source>
        <dbReference type="SAM" id="Phobius"/>
    </source>
</evidence>
<feature type="domain" description="Exostosin GT47" evidence="21">
    <location>
        <begin position="107"/>
        <end position="382"/>
    </location>
</feature>
<evidence type="ECO:0000313" key="32">
    <source>
        <dbReference type="RefSeq" id="XP_055887371.1"/>
    </source>
</evidence>
<dbReference type="RefSeq" id="XP_055887373.1">
    <property type="nucleotide sequence ID" value="XM_056031398.1"/>
</dbReference>
<dbReference type="RefSeq" id="XP_055887369.1">
    <property type="nucleotide sequence ID" value="XM_056031394.1"/>
</dbReference>
<dbReference type="RefSeq" id="XP_055887372.1">
    <property type="nucleotide sequence ID" value="XM_056031397.1"/>
</dbReference>
<dbReference type="GO" id="GO:0005789">
    <property type="term" value="C:endoplasmic reticulum membrane"/>
    <property type="evidence" value="ECO:0007669"/>
    <property type="project" value="UniProtKB-SubCell"/>
</dbReference>
<dbReference type="InterPro" id="IPR004263">
    <property type="entry name" value="Exostosin"/>
</dbReference>
<evidence type="ECO:0000313" key="26">
    <source>
        <dbReference type="RefSeq" id="XP_055887365.1"/>
    </source>
</evidence>
<dbReference type="RefSeq" id="XP_055887367.1">
    <property type="nucleotide sequence ID" value="XM_056031392.1"/>
</dbReference>
<evidence type="ECO:0000313" key="28">
    <source>
        <dbReference type="RefSeq" id="XP_055887367.1"/>
    </source>
</evidence>
<evidence type="ECO:0000256" key="3">
    <source>
        <dbReference type="ARBA" id="ARBA00004648"/>
    </source>
</evidence>
<evidence type="ECO:0000256" key="5">
    <source>
        <dbReference type="ARBA" id="ARBA00010271"/>
    </source>
</evidence>
<evidence type="ECO:0000256" key="13">
    <source>
        <dbReference type="ARBA" id="ARBA00022989"/>
    </source>
</evidence>
<evidence type="ECO:0000256" key="17">
    <source>
        <dbReference type="ARBA" id="ARBA00023180"/>
    </source>
</evidence>
<evidence type="ECO:0000313" key="30">
    <source>
        <dbReference type="RefSeq" id="XP_055887369.1"/>
    </source>
</evidence>
<keyword evidence="9 20" id="KW-0812">Transmembrane</keyword>
<dbReference type="RefSeq" id="XP_055887366.1">
    <property type="nucleotide sequence ID" value="XM_056031391.1"/>
</dbReference>
<evidence type="ECO:0000259" key="21">
    <source>
        <dbReference type="Pfam" id="PF03016"/>
    </source>
</evidence>
<evidence type="ECO:0000313" key="27">
    <source>
        <dbReference type="RefSeq" id="XP_055887366.1"/>
    </source>
</evidence>
<dbReference type="RefSeq" id="XP_055887365.1">
    <property type="nucleotide sequence ID" value="XM_056031390.1"/>
</dbReference>
<feature type="transmembrane region" description="Helical" evidence="20">
    <location>
        <begin position="28"/>
        <end position="50"/>
    </location>
</feature>
<dbReference type="Gene3D" id="3.90.550.10">
    <property type="entry name" value="Spore Coat Polysaccharide Biosynthesis Protein SpsA, Chain A"/>
    <property type="match status" value="1"/>
</dbReference>
<evidence type="ECO:0000313" key="23">
    <source>
        <dbReference type="Proteomes" id="UP001165740"/>
    </source>
</evidence>
<dbReference type="InterPro" id="IPR040911">
    <property type="entry name" value="Exostosin_GT47"/>
</dbReference>
<dbReference type="SUPFAM" id="SSF53448">
    <property type="entry name" value="Nucleotide-diphospho-sugar transferases"/>
    <property type="match status" value="1"/>
</dbReference>
<proteinExistence type="inferred from homology"/>
<accession>A0A9W3AJT1</accession>
<comment type="subcellular location">
    <subcellularLocation>
        <location evidence="3">Endoplasmic reticulum membrane</location>
        <topology evidence="3">Single-pass type II membrane protein</topology>
    </subcellularLocation>
    <subcellularLocation>
        <location evidence="2">Golgi apparatus membrane</location>
        <topology evidence="2">Single-pass type II membrane protein</topology>
    </subcellularLocation>
</comment>
<evidence type="ECO:0000313" key="31">
    <source>
        <dbReference type="RefSeq" id="XP_055887370.1"/>
    </source>
</evidence>
<keyword evidence="10" id="KW-0479">Metal-binding</keyword>
<evidence type="ECO:0000313" key="34">
    <source>
        <dbReference type="RefSeq" id="XP_055887373.1"/>
    </source>
</evidence>
<reference evidence="24 25" key="1">
    <citation type="submission" date="2025-04" db="UniProtKB">
        <authorList>
            <consortium name="RefSeq"/>
        </authorList>
    </citation>
    <scope>IDENTIFICATION</scope>
</reference>
<dbReference type="PANTHER" id="PTHR48261">
    <property type="entry name" value="ACETYLGLUCOSAMINYLTRANSFERASE"/>
    <property type="match status" value="1"/>
</dbReference>
<comment type="similarity">
    <text evidence="5">Belongs to the glycosyltransferase 47 family.</text>
</comment>
<evidence type="ECO:0000256" key="14">
    <source>
        <dbReference type="ARBA" id="ARBA00023034"/>
    </source>
</evidence>
<dbReference type="GO" id="GO:0046872">
    <property type="term" value="F:metal ion binding"/>
    <property type="evidence" value="ECO:0007669"/>
    <property type="project" value="UniProtKB-KW"/>
</dbReference>
<evidence type="ECO:0000256" key="4">
    <source>
        <dbReference type="ARBA" id="ARBA00004922"/>
    </source>
</evidence>
<keyword evidence="23" id="KW-1185">Reference proteome</keyword>
<comment type="cofactor">
    <cofactor evidence="1">
        <name>Mn(2+)</name>
        <dbReference type="ChEBI" id="CHEBI:29035"/>
    </cofactor>
</comment>
<dbReference type="GO" id="GO:0000139">
    <property type="term" value="C:Golgi membrane"/>
    <property type="evidence" value="ECO:0007669"/>
    <property type="project" value="UniProtKB-SubCell"/>
</dbReference>
<dbReference type="InterPro" id="IPR015338">
    <property type="entry name" value="GT64_dom"/>
</dbReference>
<dbReference type="OMA" id="NCTFWDC"/>
<dbReference type="RefSeq" id="XP_055887368.1">
    <property type="nucleotide sequence ID" value="XM_056031393.1"/>
</dbReference>
<evidence type="ECO:0000313" key="33">
    <source>
        <dbReference type="RefSeq" id="XP_055887372.1"/>
    </source>
</evidence>
<keyword evidence="17" id="KW-0325">Glycoprotein</keyword>
<keyword evidence="14" id="KW-0333">Golgi apparatus</keyword>
<dbReference type="PANTHER" id="PTHR48261:SF5">
    <property type="entry name" value="EXOSTOSIN GLYCOSYLTRANSFERASE 2"/>
    <property type="match status" value="1"/>
</dbReference>
<keyword evidence="16" id="KW-1015">Disulfide bond</keyword>
<evidence type="ECO:0000256" key="12">
    <source>
        <dbReference type="ARBA" id="ARBA00022968"/>
    </source>
</evidence>
<keyword evidence="15 20" id="KW-0472">Membrane</keyword>
<dbReference type="InterPro" id="IPR029044">
    <property type="entry name" value="Nucleotide-diphossugar_trans"/>
</dbReference>
<keyword evidence="18" id="KW-0464">Manganese</keyword>
<dbReference type="RefSeq" id="XP_055887362.1">
    <property type="nucleotide sequence ID" value="XM_056031387.1"/>
</dbReference>
<evidence type="ECO:0000256" key="19">
    <source>
        <dbReference type="ARBA" id="ARBA00069568"/>
    </source>
</evidence>
<dbReference type="EC" id="2.4.1.224" evidence="6"/>
<keyword evidence="7" id="KW-0328">Glycosyltransferase</keyword>
<dbReference type="Proteomes" id="UP001165740">
    <property type="component" value="Chromosome 6"/>
</dbReference>
<dbReference type="GeneID" id="106058680"/>
<evidence type="ECO:0000256" key="18">
    <source>
        <dbReference type="ARBA" id="ARBA00023211"/>
    </source>
</evidence>
<evidence type="ECO:0000259" key="22">
    <source>
        <dbReference type="Pfam" id="PF09258"/>
    </source>
</evidence>
<evidence type="ECO:0000256" key="2">
    <source>
        <dbReference type="ARBA" id="ARBA00004323"/>
    </source>
</evidence>
<dbReference type="AlphaFoldDB" id="A0A9W3AJT1"/>
<evidence type="ECO:0000256" key="10">
    <source>
        <dbReference type="ARBA" id="ARBA00022723"/>
    </source>
</evidence>
<dbReference type="RefSeq" id="XP_055887371.1">
    <property type="nucleotide sequence ID" value="XM_056031396.1"/>
</dbReference>
<keyword evidence="8" id="KW-0808">Transferase</keyword>
<evidence type="ECO:0000256" key="9">
    <source>
        <dbReference type="ARBA" id="ARBA00022692"/>
    </source>
</evidence>
<comment type="pathway">
    <text evidence="4">Protein modification; protein glycosylation.</text>
</comment>
<evidence type="ECO:0000256" key="1">
    <source>
        <dbReference type="ARBA" id="ARBA00001936"/>
    </source>
</evidence>
<dbReference type="GO" id="GO:0050508">
    <property type="term" value="F:glucuronosyl-N-acetylglucosaminyl-proteoglycan 4-alpha-N-acetylglucosaminyltransferase activity"/>
    <property type="evidence" value="ECO:0007669"/>
    <property type="project" value="UniProtKB-EC"/>
</dbReference>
<evidence type="ECO:0000313" key="29">
    <source>
        <dbReference type="RefSeq" id="XP_055887368.1"/>
    </source>
</evidence>
<dbReference type="GO" id="GO:0015020">
    <property type="term" value="F:glucuronosyltransferase activity"/>
    <property type="evidence" value="ECO:0007669"/>
    <property type="project" value="UniProtKB-ARBA"/>
</dbReference>
<name>A0A9W3AJT1_BIOGL</name>
<gene>
    <name evidence="24 25 26 27 28 29 30 31 32 33 34" type="primary">LOC106058680</name>
</gene>
<keyword evidence="12" id="KW-0735">Signal-anchor</keyword>
<dbReference type="FunFam" id="3.90.550.10:FF:000035">
    <property type="entry name" value="Putative Exostosin-2"/>
    <property type="match status" value="1"/>
</dbReference>
<evidence type="ECO:0000313" key="25">
    <source>
        <dbReference type="RefSeq" id="XP_055887363.1"/>
    </source>
</evidence>
<dbReference type="OrthoDB" id="5954868at2759"/>
<feature type="domain" description="Glycosyl transferase 64" evidence="22">
    <location>
        <begin position="457"/>
        <end position="701"/>
    </location>
</feature>
<evidence type="ECO:0000256" key="15">
    <source>
        <dbReference type="ARBA" id="ARBA00023136"/>
    </source>
</evidence>
<evidence type="ECO:0000256" key="16">
    <source>
        <dbReference type="ARBA" id="ARBA00023157"/>
    </source>
</evidence>
<dbReference type="RefSeq" id="XP_055887370.1">
    <property type="nucleotide sequence ID" value="XM_056031395.1"/>
</dbReference>
<protein>
    <recommendedName>
        <fullName evidence="19">Exostosin-2</fullName>
        <ecNumber evidence="6">2.4.1.224</ecNumber>
    </recommendedName>
</protein>
<evidence type="ECO:0000256" key="11">
    <source>
        <dbReference type="ARBA" id="ARBA00022824"/>
    </source>
</evidence>
<dbReference type="GO" id="GO:0015012">
    <property type="term" value="P:heparan sulfate proteoglycan biosynthetic process"/>
    <property type="evidence" value="ECO:0007669"/>
    <property type="project" value="UniProtKB-ARBA"/>
</dbReference>
<evidence type="ECO:0000256" key="8">
    <source>
        <dbReference type="ARBA" id="ARBA00022679"/>
    </source>
</evidence>
<keyword evidence="11" id="KW-0256">Endoplasmic reticulum</keyword>
<dbReference type="Pfam" id="PF09258">
    <property type="entry name" value="Glyco_transf_64"/>
    <property type="match status" value="1"/>
</dbReference>
<evidence type="ECO:0000313" key="24">
    <source>
        <dbReference type="RefSeq" id="XP_055887362.1"/>
    </source>
</evidence>